<keyword evidence="4" id="KW-0862">Zinc</keyword>
<name>A0ABS6AR03_9NOCA</name>
<proteinExistence type="inferred from homology"/>
<dbReference type="PANTHER" id="PTHR42978:SF3">
    <property type="entry name" value="BLR3078 PROTEIN"/>
    <property type="match status" value="1"/>
</dbReference>
<keyword evidence="3" id="KW-0378">Hydrolase</keyword>
<dbReference type="InterPro" id="IPR051013">
    <property type="entry name" value="MBL_superfamily_lactonases"/>
</dbReference>
<evidence type="ECO:0000256" key="2">
    <source>
        <dbReference type="ARBA" id="ARBA00022723"/>
    </source>
</evidence>
<reference evidence="6 7" key="1">
    <citation type="submission" date="2021-06" db="EMBL/GenBank/DDBJ databases">
        <title>Actinomycetes sequencing.</title>
        <authorList>
            <person name="Shan Q."/>
        </authorList>
    </citation>
    <scope>NUCLEOTIDE SEQUENCE [LARGE SCALE GENOMIC DNA]</scope>
    <source>
        <strain evidence="6 7">NEAU-G5</strain>
    </source>
</reference>
<dbReference type="RefSeq" id="WP_215915312.1">
    <property type="nucleotide sequence ID" value="NZ_JAHKNI010000001.1"/>
</dbReference>
<evidence type="ECO:0000256" key="3">
    <source>
        <dbReference type="ARBA" id="ARBA00022801"/>
    </source>
</evidence>
<dbReference type="PANTHER" id="PTHR42978">
    <property type="entry name" value="QUORUM-QUENCHING LACTONASE YTNP-RELATED-RELATED"/>
    <property type="match status" value="1"/>
</dbReference>
<dbReference type="Pfam" id="PF00753">
    <property type="entry name" value="Lactamase_B"/>
    <property type="match status" value="1"/>
</dbReference>
<dbReference type="Proteomes" id="UP000733379">
    <property type="component" value="Unassembled WGS sequence"/>
</dbReference>
<protein>
    <submittedName>
        <fullName evidence="6">MBL fold metallo-hydrolase</fullName>
    </submittedName>
</protein>
<comment type="caution">
    <text evidence="6">The sequence shown here is derived from an EMBL/GenBank/DDBJ whole genome shotgun (WGS) entry which is preliminary data.</text>
</comment>
<dbReference type="InterPro" id="IPR036866">
    <property type="entry name" value="RibonucZ/Hydroxyglut_hydro"/>
</dbReference>
<comment type="similarity">
    <text evidence="1">Belongs to the metallo-beta-lactamase superfamily.</text>
</comment>
<keyword evidence="7" id="KW-1185">Reference proteome</keyword>
<feature type="domain" description="Metallo-beta-lactamase" evidence="5">
    <location>
        <begin position="32"/>
        <end position="259"/>
    </location>
</feature>
<keyword evidence="2" id="KW-0479">Metal-binding</keyword>
<evidence type="ECO:0000313" key="7">
    <source>
        <dbReference type="Proteomes" id="UP000733379"/>
    </source>
</evidence>
<evidence type="ECO:0000256" key="1">
    <source>
        <dbReference type="ARBA" id="ARBA00007749"/>
    </source>
</evidence>
<evidence type="ECO:0000313" key="6">
    <source>
        <dbReference type="EMBL" id="MBU3060444.1"/>
    </source>
</evidence>
<dbReference type="EMBL" id="JAHKNI010000001">
    <property type="protein sequence ID" value="MBU3060444.1"/>
    <property type="molecule type" value="Genomic_DNA"/>
</dbReference>
<sequence>MHVHHFNCGTMRPLGGRLIDGNGHPFRPATMICHCLLVETDAGLVLIETGFGANGAQRPREWFTPWFRLATRPVREPAESAVSHLTELGYTADDVRHIVLTHADLDHAGGLADFPRAKVHVSATEHRRLGGARYRDIQFAHRPDWELYEDGAGESWFGLDGARQLRGLPDDIQLIPLPGHTVGHSGVAVRLGSDRWLLHAGDSLFFHGQLDSTRPHAPLGLRVFERIVQEDDAARRDSQRKLRALVAAHGDQVTVISAHEQSALIDRQVMAS</sequence>
<dbReference type="CDD" id="cd07742">
    <property type="entry name" value="metallo-hydrolase-like_MBL-fold"/>
    <property type="match status" value="1"/>
</dbReference>
<accession>A0ABS6AR03</accession>
<dbReference type="SMART" id="SM00849">
    <property type="entry name" value="Lactamase_B"/>
    <property type="match status" value="1"/>
</dbReference>
<dbReference type="Gene3D" id="3.60.15.10">
    <property type="entry name" value="Ribonuclease Z/Hydroxyacylglutathione hydrolase-like"/>
    <property type="match status" value="1"/>
</dbReference>
<dbReference type="SUPFAM" id="SSF56281">
    <property type="entry name" value="Metallo-hydrolase/oxidoreductase"/>
    <property type="match status" value="1"/>
</dbReference>
<dbReference type="InterPro" id="IPR001279">
    <property type="entry name" value="Metallo-B-lactamas"/>
</dbReference>
<evidence type="ECO:0000256" key="4">
    <source>
        <dbReference type="ARBA" id="ARBA00022833"/>
    </source>
</evidence>
<organism evidence="6 7">
    <name type="scientific">Nocardia albiluteola</name>
    <dbReference type="NCBI Taxonomy" id="2842303"/>
    <lineage>
        <taxon>Bacteria</taxon>
        <taxon>Bacillati</taxon>
        <taxon>Actinomycetota</taxon>
        <taxon>Actinomycetes</taxon>
        <taxon>Mycobacteriales</taxon>
        <taxon>Nocardiaceae</taxon>
        <taxon>Nocardia</taxon>
    </lineage>
</organism>
<evidence type="ECO:0000259" key="5">
    <source>
        <dbReference type="SMART" id="SM00849"/>
    </source>
</evidence>
<gene>
    <name evidence="6" type="ORF">KO481_02765</name>
</gene>